<feature type="compositionally biased region" description="Pro residues" evidence="3">
    <location>
        <begin position="28"/>
        <end position="38"/>
    </location>
</feature>
<dbReference type="Gene3D" id="1.10.8.1120">
    <property type="entry name" value="Histone RNA hairpin-binding protein RNA-binding domain"/>
    <property type="match status" value="1"/>
</dbReference>
<feature type="domain" description="Histone RNA hairpin-binding protein RNA-binding" evidence="4">
    <location>
        <begin position="148"/>
        <end position="217"/>
    </location>
</feature>
<dbReference type="PANTHER" id="PTHR17408:SF0">
    <property type="entry name" value="HISTONE RNA HAIRPIN-BINDING PROTEIN"/>
    <property type="match status" value="1"/>
</dbReference>
<comment type="caution">
    <text evidence="5">The sequence shown here is derived from an EMBL/GenBank/DDBJ whole genome shotgun (WGS) entry which is preliminary data.</text>
</comment>
<gene>
    <name evidence="5" type="ORF">ACHAW5_007681</name>
</gene>
<dbReference type="Proteomes" id="UP001530315">
    <property type="component" value="Unassembled WGS sequence"/>
</dbReference>
<evidence type="ECO:0000256" key="3">
    <source>
        <dbReference type="SAM" id="MobiDB-lite"/>
    </source>
</evidence>
<dbReference type="InterPro" id="IPR026502">
    <property type="entry name" value="SLBP1/SLBP2"/>
</dbReference>
<dbReference type="Pfam" id="PF15247">
    <property type="entry name" value="SLBP_RNA_bind"/>
    <property type="match status" value="1"/>
</dbReference>
<evidence type="ECO:0000256" key="2">
    <source>
        <dbReference type="ARBA" id="ARBA00022884"/>
    </source>
</evidence>
<dbReference type="GO" id="GO:0003723">
    <property type="term" value="F:RNA binding"/>
    <property type="evidence" value="ECO:0007669"/>
    <property type="project" value="UniProtKB-KW"/>
</dbReference>
<dbReference type="EMBL" id="JALLAZ020001438">
    <property type="protein sequence ID" value="KAL3774984.1"/>
    <property type="molecule type" value="Genomic_DNA"/>
</dbReference>
<feature type="compositionally biased region" description="Basic and acidic residues" evidence="3">
    <location>
        <begin position="92"/>
        <end position="106"/>
    </location>
</feature>
<organism evidence="5 6">
    <name type="scientific">Stephanodiscus triporus</name>
    <dbReference type="NCBI Taxonomy" id="2934178"/>
    <lineage>
        <taxon>Eukaryota</taxon>
        <taxon>Sar</taxon>
        <taxon>Stramenopiles</taxon>
        <taxon>Ochrophyta</taxon>
        <taxon>Bacillariophyta</taxon>
        <taxon>Coscinodiscophyceae</taxon>
        <taxon>Thalassiosirophycidae</taxon>
        <taxon>Stephanodiscales</taxon>
        <taxon>Stephanodiscaceae</taxon>
        <taxon>Stephanodiscus</taxon>
    </lineage>
</organism>
<evidence type="ECO:0000259" key="4">
    <source>
        <dbReference type="Pfam" id="PF15247"/>
    </source>
</evidence>
<reference evidence="5 6" key="1">
    <citation type="submission" date="2024-10" db="EMBL/GenBank/DDBJ databases">
        <title>Updated reference genomes for cyclostephanoid diatoms.</title>
        <authorList>
            <person name="Roberts W.R."/>
            <person name="Alverson A.J."/>
        </authorList>
    </citation>
    <scope>NUCLEOTIDE SEQUENCE [LARGE SCALE GENOMIC DNA]</scope>
    <source>
        <strain evidence="5 6">AJA276-08</strain>
    </source>
</reference>
<evidence type="ECO:0000313" key="5">
    <source>
        <dbReference type="EMBL" id="KAL3774984.1"/>
    </source>
</evidence>
<feature type="region of interest" description="Disordered" evidence="3">
    <location>
        <begin position="1"/>
        <end position="125"/>
    </location>
</feature>
<keyword evidence="2" id="KW-0694">RNA-binding</keyword>
<dbReference type="InterPro" id="IPR038294">
    <property type="entry name" value="SLBP_RNA_bind_sf"/>
</dbReference>
<evidence type="ECO:0000313" key="6">
    <source>
        <dbReference type="Proteomes" id="UP001530315"/>
    </source>
</evidence>
<proteinExistence type="inferred from homology"/>
<accession>A0ABD3NFY6</accession>
<dbReference type="InterPro" id="IPR029344">
    <property type="entry name" value="SLBP_RNA_bind"/>
</dbReference>
<dbReference type="AlphaFoldDB" id="A0ABD3NFY6"/>
<evidence type="ECO:0000256" key="1">
    <source>
        <dbReference type="ARBA" id="ARBA00006151"/>
    </source>
</evidence>
<feature type="compositionally biased region" description="Low complexity" evidence="3">
    <location>
        <begin position="116"/>
        <end position="125"/>
    </location>
</feature>
<comment type="similarity">
    <text evidence="1">Belongs to the SLBP family.</text>
</comment>
<feature type="compositionally biased region" description="Gly residues" evidence="3">
    <location>
        <begin position="58"/>
        <end position="70"/>
    </location>
</feature>
<protein>
    <recommendedName>
        <fullName evidence="4">Histone RNA hairpin-binding protein RNA-binding domain-containing protein</fullName>
    </recommendedName>
</protein>
<keyword evidence="6" id="KW-1185">Reference proteome</keyword>
<name>A0ABD3NFY6_9STRA</name>
<dbReference type="PANTHER" id="PTHR17408">
    <property type="entry name" value="HISTONE RNA HAIRPIN-BINDING PROTEIN"/>
    <property type="match status" value="1"/>
</dbReference>
<feature type="compositionally biased region" description="Basic and acidic residues" evidence="3">
    <location>
        <begin position="1"/>
        <end position="12"/>
    </location>
</feature>
<sequence length="343" mass="38541">MHHDDDYHDNRQHGPSPSPSPLSSSRWVPPPPPPPPPADGVICGNDQNHKQHDFNSGEGKGGGGRRGGGKIIRERRHSNDAHNQRNQHRARRPQERRNFVTPDVKESLASSHHHQQQSTHSTTTATFATTTATNVDIPKLNPDDPVHAKRIHQRRRQVLFGKNTVGYEEYTKKIPRHKRKHRSLDCPMTPDHMLDIPAKRWQGLMNAWRRALHKYDPLDLHLRQPSQTTITLAPRPCVTEEDVQQEEIAQAKAMGLQVAFGSMNVGKEAAMFSINVAADEGMVNDDARDTVGREGEDWAATTIRTAPKTEKTSFFDEEAAYKQTLEGDIGLEECDSDSDNDLL</sequence>